<organism evidence="3 4">
    <name type="scientific">Nonomuraea dietziae</name>
    <dbReference type="NCBI Taxonomy" id="65515"/>
    <lineage>
        <taxon>Bacteria</taxon>
        <taxon>Bacillati</taxon>
        <taxon>Actinomycetota</taxon>
        <taxon>Actinomycetes</taxon>
        <taxon>Streptosporangiales</taxon>
        <taxon>Streptosporangiaceae</taxon>
        <taxon>Nonomuraea</taxon>
    </lineage>
</organism>
<comment type="caution">
    <text evidence="3">The sequence shown here is derived from an EMBL/GenBank/DDBJ whole genome shotgun (WGS) entry which is preliminary data.</text>
</comment>
<evidence type="ECO:0000313" key="4">
    <source>
        <dbReference type="Proteomes" id="UP000579945"/>
    </source>
</evidence>
<evidence type="ECO:0000313" key="3">
    <source>
        <dbReference type="EMBL" id="MBB3727484.1"/>
    </source>
</evidence>
<feature type="transmembrane region" description="Helical" evidence="2">
    <location>
        <begin position="48"/>
        <end position="68"/>
    </location>
</feature>
<feature type="region of interest" description="Disordered" evidence="1">
    <location>
        <begin position="73"/>
        <end position="100"/>
    </location>
</feature>
<dbReference type="GeneID" id="95389780"/>
<reference evidence="3 4" key="1">
    <citation type="submission" date="2020-08" db="EMBL/GenBank/DDBJ databases">
        <title>Sequencing the genomes of 1000 actinobacteria strains.</title>
        <authorList>
            <person name="Klenk H.-P."/>
        </authorList>
    </citation>
    <scope>NUCLEOTIDE SEQUENCE [LARGE SCALE GENOMIC DNA]</scope>
    <source>
        <strain evidence="3 4">DSM 44320</strain>
    </source>
</reference>
<gene>
    <name evidence="3" type="ORF">FHR33_003344</name>
</gene>
<evidence type="ECO:0000256" key="1">
    <source>
        <dbReference type="SAM" id="MobiDB-lite"/>
    </source>
</evidence>
<protein>
    <recommendedName>
        <fullName evidence="5">DUF4235 domain-containing protein</fullName>
    </recommendedName>
</protein>
<evidence type="ECO:0008006" key="5">
    <source>
        <dbReference type="Google" id="ProtNLM"/>
    </source>
</evidence>
<dbReference type="InterPro" id="IPR025329">
    <property type="entry name" value="DUF4235"/>
</dbReference>
<keyword evidence="4" id="KW-1185">Reference proteome</keyword>
<accession>A0A7W5V267</accession>
<dbReference type="Proteomes" id="UP000579945">
    <property type="component" value="Unassembled WGS sequence"/>
</dbReference>
<keyword evidence="2" id="KW-1133">Transmembrane helix</keyword>
<evidence type="ECO:0000256" key="2">
    <source>
        <dbReference type="SAM" id="Phobius"/>
    </source>
</evidence>
<dbReference type="AlphaFoldDB" id="A0A7W5V267"/>
<dbReference type="Pfam" id="PF14019">
    <property type="entry name" value="DUF4235"/>
    <property type="match status" value="1"/>
</dbReference>
<keyword evidence="2" id="KW-0472">Membrane</keyword>
<sequence>MALIYKPLSLLISVLGGMIAGALFKQVWKVVAGQDDAPDADDQEYTWRQVLVAAMVQGAIFGLVKAAIQRAGAQGVRKTTGHWPGDARRKRTKAHESSRS</sequence>
<name>A0A7W5V267_9ACTN</name>
<dbReference type="RefSeq" id="WP_183648111.1">
    <property type="nucleotide sequence ID" value="NZ_BAAAXX010000087.1"/>
</dbReference>
<proteinExistence type="predicted"/>
<keyword evidence="2" id="KW-0812">Transmembrane</keyword>
<dbReference type="EMBL" id="JACIBV010000001">
    <property type="protein sequence ID" value="MBB3727484.1"/>
    <property type="molecule type" value="Genomic_DNA"/>
</dbReference>